<evidence type="ECO:0000256" key="2">
    <source>
        <dbReference type="ARBA" id="ARBA00022737"/>
    </source>
</evidence>
<dbReference type="InterPro" id="IPR011004">
    <property type="entry name" value="Trimer_LpxA-like_sf"/>
</dbReference>
<dbReference type="Gene3D" id="2.160.10.10">
    <property type="entry name" value="Hexapeptide repeat proteins"/>
    <property type="match status" value="1"/>
</dbReference>
<evidence type="ECO:0000256" key="1">
    <source>
        <dbReference type="ARBA" id="ARBA00022679"/>
    </source>
</evidence>
<dbReference type="SUPFAM" id="SSF51161">
    <property type="entry name" value="Trimeric LpxA-like enzymes"/>
    <property type="match status" value="1"/>
</dbReference>
<keyword evidence="2" id="KW-0677">Repeat</keyword>
<evidence type="ECO:0000313" key="5">
    <source>
        <dbReference type="EMBL" id="NLS12919.1"/>
    </source>
</evidence>
<dbReference type="PROSITE" id="PS00101">
    <property type="entry name" value="HEXAPEP_TRANSFERASES"/>
    <property type="match status" value="1"/>
</dbReference>
<dbReference type="Proteomes" id="UP000535589">
    <property type="component" value="Unassembled WGS sequence"/>
</dbReference>
<dbReference type="CDD" id="cd04647">
    <property type="entry name" value="LbH_MAT_like"/>
    <property type="match status" value="1"/>
</dbReference>
<proteinExistence type="predicted"/>
<evidence type="ECO:0000313" key="6">
    <source>
        <dbReference type="Proteomes" id="UP000535589"/>
    </source>
</evidence>
<dbReference type="AlphaFoldDB" id="A0A7X8TQI8"/>
<organism evidence="5 6">
    <name type="scientific">Vibrio agarilyticus</name>
    <dbReference type="NCBI Taxonomy" id="2726741"/>
    <lineage>
        <taxon>Bacteria</taxon>
        <taxon>Pseudomonadati</taxon>
        <taxon>Pseudomonadota</taxon>
        <taxon>Gammaproteobacteria</taxon>
        <taxon>Vibrionales</taxon>
        <taxon>Vibrionaceae</taxon>
        <taxon>Vibrio</taxon>
    </lineage>
</organism>
<reference evidence="5 6" key="1">
    <citation type="submission" date="2020-04" db="EMBL/GenBank/DDBJ databases">
        <title>Vibrio sp. SM6, a novel species isolated from seawater.</title>
        <authorList>
            <person name="Wang X."/>
        </authorList>
    </citation>
    <scope>NUCLEOTIDE SEQUENCE [LARGE SCALE GENOMIC DNA]</scope>
    <source>
        <strain evidence="5 6">SM6</strain>
    </source>
</reference>
<dbReference type="EMBL" id="JABAIK010000007">
    <property type="protein sequence ID" value="NLS12919.1"/>
    <property type="molecule type" value="Genomic_DNA"/>
</dbReference>
<feature type="region of interest" description="Disordered" evidence="4">
    <location>
        <begin position="241"/>
        <end position="292"/>
    </location>
</feature>
<dbReference type="InterPro" id="IPR001451">
    <property type="entry name" value="Hexapep"/>
</dbReference>
<evidence type="ECO:0000256" key="4">
    <source>
        <dbReference type="SAM" id="MobiDB-lite"/>
    </source>
</evidence>
<evidence type="ECO:0000256" key="3">
    <source>
        <dbReference type="ARBA" id="ARBA00023315"/>
    </source>
</evidence>
<comment type="caution">
    <text evidence="5">The sequence shown here is derived from an EMBL/GenBank/DDBJ whole genome shotgun (WGS) entry which is preliminary data.</text>
</comment>
<protein>
    <submittedName>
        <fullName evidence="5">Acyltransferase</fullName>
    </submittedName>
</protein>
<dbReference type="InterPro" id="IPR018357">
    <property type="entry name" value="Hexapep_transf_CS"/>
</dbReference>
<sequence>MHSTQTLRHWLKHSPHPVARRLFIVAKSLLGLSAPAPKVIVVPLYKVTVTLQQVWATVTRVFLWTPIFKGRIDQVGANLYLYGGMPFVTGPLKISLGKDNRISGATTFSGRVSALHPPELLVGDNVDIGWQTTIAVGKRVIIGDNARIAGRAFLAGYPGHPINPYDRAAGLPELDEQVGDIILERNVWLATGVSVMAGVTVGENSVIAAGSVVTHSIPANVVAGGVPAKVLRPLTKEEQLNSHHKNHTESLNSGASSDEHSTHEQSTFERPSNKRTSAACINRKVNDHEGAA</sequence>
<dbReference type="InterPro" id="IPR051159">
    <property type="entry name" value="Hexapeptide_acetyltransf"/>
</dbReference>
<dbReference type="GO" id="GO:0016746">
    <property type="term" value="F:acyltransferase activity"/>
    <property type="evidence" value="ECO:0007669"/>
    <property type="project" value="UniProtKB-KW"/>
</dbReference>
<gene>
    <name evidence="5" type="ORF">HGP28_08455</name>
</gene>
<dbReference type="PANTHER" id="PTHR23416:SF78">
    <property type="entry name" value="LIPOPOLYSACCHARIDE BIOSYNTHESIS O-ACETYL TRANSFERASE WBBJ-RELATED"/>
    <property type="match status" value="1"/>
</dbReference>
<feature type="compositionally biased region" description="Basic and acidic residues" evidence="4">
    <location>
        <begin position="257"/>
        <end position="267"/>
    </location>
</feature>
<accession>A0A7X8TQI8</accession>
<keyword evidence="1 5" id="KW-0808">Transferase</keyword>
<dbReference type="PANTHER" id="PTHR23416">
    <property type="entry name" value="SIALIC ACID SYNTHASE-RELATED"/>
    <property type="match status" value="1"/>
</dbReference>
<keyword evidence="3 5" id="KW-0012">Acyltransferase</keyword>
<name>A0A7X8TQI8_9VIBR</name>
<dbReference type="Pfam" id="PF00132">
    <property type="entry name" value="Hexapep"/>
    <property type="match status" value="1"/>
</dbReference>
<keyword evidence="6" id="KW-1185">Reference proteome</keyword>